<name>A0AAJ6YLQ2_9HYME</name>
<feature type="domain" description="DM13" evidence="3">
    <location>
        <begin position="18"/>
        <end position="125"/>
    </location>
</feature>
<proteinExistence type="predicted"/>
<evidence type="ECO:0000256" key="1">
    <source>
        <dbReference type="ARBA" id="ARBA00022737"/>
    </source>
</evidence>
<dbReference type="Pfam" id="PF25489">
    <property type="entry name" value="At5g54830"/>
    <property type="match status" value="2"/>
</dbReference>
<accession>A0AAJ6YLQ2</accession>
<dbReference type="PROSITE" id="PS50836">
    <property type="entry name" value="DOMON"/>
    <property type="match status" value="1"/>
</dbReference>
<dbReference type="RefSeq" id="XP_011500407.1">
    <property type="nucleotide sequence ID" value="XM_011502105.1"/>
</dbReference>
<sequence length="1321" mass="150901">MKVNNRVQVEQCTAAYHGKLIDKLSELHHGVSGEVYAVDARTLFIKDFTYDGEGPAAFFYAGNSKTINNNGFKVRDEYGTTNLLKRYRKKDITLTLPEGKTLSNIKWFSVYCDDFAVNFGDVKIPRNFDYPRPQKLASLSGIHGVSSDPVVIVDAQTLLIPNFSYDGEAPDAKFWVGSGSLPSSQGIRVPDENGKEVPLRRYDHKTIVLTLPGDITIYQIGHFGVWCEAFAVDFGHVEISQQHLNVPPSLKMLGISPQSKLNCEVLDDDLAFEVRWAVAGDSIVVQLVGKLEANQYMSFGVSPDPKRSLMINGDVVVTWVDKQSLQGYAIDYFLDSKSQCSGGRGSCPDRKIQENTNSVRLLNAAMVNGYSIVTYQRPLRMSDELDQEILTNVSQAIIWAVGPLNDKNEVSFHSNYLKGDRFIEFGRPPAWNCPMPELQDQQQSDKQLEQQQPIANTHHLDQDNNGHNIFLYLFSGYQLAATTRRPMRIPATPPSVPKEDAWEIPPIQCFEPEDGVFYAQMGPTGGKHGYPAITGHVGWGISWYINGLLIPEIHVVRGKKYTFVVEGGENDATPARYHPFYITDDPVGGYQHMTSEERANVTIFAGVRRQRGVVRPTGLGRLCNWMPDQNQPPADEYASFGAYQRTLTLICDHGEPGIVSWTPDVNTPDTVYYQCFTHRYLGWKIHVHDTCDLQQESASNQHETFVVPHSNEHYQLMDLNTDASSRANPSKVTPSPEFFQQQREYVSQDYNNLRIKATYPQPHHYYHPQSTTNNPDQLIIGPYLSDHQLYHHYSHHNYNRKIPQLTLASLQKHNVKYVEDQRRSPTKHVHDDAINYIIHRNNNNHHQFHQPLHNQQVVMAYNTQESSDTSKHKSQNSKYNFNSQYSKIVADNDQILRRPSAALMNQIVDMPLQESYSIPMYESTTPSQKIIYTTAQFENMKIQTPRPSQMMIMHGKLKIPTSTYFHTMVKRPHSLISSIASYQNEENGGSDFAKSPIKTPVFHERKQIIHKTPLLSRTYNLGKYPHHQYQYYYQPTKLMKVDTRQSQSTSKITPSNILSEDKVNLLRSTIIKPIRTMGFDPKSIVIEKGFKPILTRNSNKKGNFDKNLELIHDKVVKESMISSYNNSFEPVFFPSPLDKNIVKPKKKKIQLIKTKLNKVNDMKMDVADKDHQDYASLYFPTFASSIIPTKANFNSSFHLYLNPNITFPLKYENQEPILKINSSSLQSSSKTFLNSRFILTVRKKRFTKNETRLSKRPDMIYQPNHAVHAQDNLEHRLNHNDSYNNNDHKQTTNNLYLASAGKIILANIQYVILTVILYYIL</sequence>
<dbReference type="SMART" id="SM00686">
    <property type="entry name" value="DM13"/>
    <property type="match status" value="2"/>
</dbReference>
<dbReference type="CTD" id="131892018"/>
<feature type="domain" description="DOMON" evidence="2">
    <location>
        <begin position="270"/>
        <end position="402"/>
    </location>
</feature>
<feature type="domain" description="DM13" evidence="3">
    <location>
        <begin position="133"/>
        <end position="240"/>
    </location>
</feature>
<protein>
    <submittedName>
        <fullName evidence="5">Protein Skeletor, isoforms B/C</fullName>
    </submittedName>
</protein>
<gene>
    <name evidence="5" type="primary">LOC105364218</name>
</gene>
<dbReference type="PANTHER" id="PTHR24036">
    <property type="entry name" value="SKELETOR-RELATED"/>
    <property type="match status" value="1"/>
</dbReference>
<dbReference type="Pfam" id="PF10517">
    <property type="entry name" value="DM13"/>
    <property type="match status" value="2"/>
</dbReference>
<dbReference type="SMART" id="SM00664">
    <property type="entry name" value="DoH"/>
    <property type="match status" value="1"/>
</dbReference>
<dbReference type="Pfam" id="PF03351">
    <property type="entry name" value="DOMON"/>
    <property type="match status" value="1"/>
</dbReference>
<dbReference type="PROSITE" id="PS51549">
    <property type="entry name" value="DM13"/>
    <property type="match status" value="2"/>
</dbReference>
<keyword evidence="1" id="KW-0677">Repeat</keyword>
<dbReference type="InterPro" id="IPR045266">
    <property type="entry name" value="DOH_DOMON"/>
</dbReference>
<dbReference type="KEGG" id="csol:105364218"/>
<dbReference type="GeneID" id="105364218"/>
<dbReference type="CDD" id="cd09631">
    <property type="entry name" value="DOMON_DOH"/>
    <property type="match status" value="1"/>
</dbReference>
<organism evidence="4 5">
    <name type="scientific">Ceratosolen solmsi marchali</name>
    <dbReference type="NCBI Taxonomy" id="326594"/>
    <lineage>
        <taxon>Eukaryota</taxon>
        <taxon>Metazoa</taxon>
        <taxon>Ecdysozoa</taxon>
        <taxon>Arthropoda</taxon>
        <taxon>Hexapoda</taxon>
        <taxon>Insecta</taxon>
        <taxon>Pterygota</taxon>
        <taxon>Neoptera</taxon>
        <taxon>Endopterygota</taxon>
        <taxon>Hymenoptera</taxon>
        <taxon>Apocrita</taxon>
        <taxon>Proctotrupomorpha</taxon>
        <taxon>Chalcidoidea</taxon>
        <taxon>Agaonidae</taxon>
        <taxon>Agaoninae</taxon>
        <taxon>Ceratosolen</taxon>
    </lineage>
</organism>
<dbReference type="PANTHER" id="PTHR24036:SF13">
    <property type="entry name" value="PROTEIN SKELETOR, ISOFORMS D_E"/>
    <property type="match status" value="1"/>
</dbReference>
<dbReference type="InterPro" id="IPR052126">
    <property type="entry name" value="Spindle_Org/Thrombomodulin"/>
</dbReference>
<evidence type="ECO:0000313" key="5">
    <source>
        <dbReference type="RefSeq" id="XP_011500407.1"/>
    </source>
</evidence>
<evidence type="ECO:0000259" key="2">
    <source>
        <dbReference type="PROSITE" id="PS50836"/>
    </source>
</evidence>
<evidence type="ECO:0000259" key="3">
    <source>
        <dbReference type="PROSITE" id="PS51549"/>
    </source>
</evidence>
<dbReference type="Proteomes" id="UP000695007">
    <property type="component" value="Unplaced"/>
</dbReference>
<dbReference type="InterPro" id="IPR019545">
    <property type="entry name" value="DM13_domain"/>
</dbReference>
<keyword evidence="4" id="KW-1185">Reference proteome</keyword>
<reference evidence="5" key="1">
    <citation type="submission" date="2025-08" db="UniProtKB">
        <authorList>
            <consortium name="RefSeq"/>
        </authorList>
    </citation>
    <scope>IDENTIFICATION</scope>
</reference>
<dbReference type="InterPro" id="IPR057443">
    <property type="entry name" value="At5g54830-like"/>
</dbReference>
<dbReference type="InterPro" id="IPR005018">
    <property type="entry name" value="DOMON_domain"/>
</dbReference>
<evidence type="ECO:0000313" key="4">
    <source>
        <dbReference type="Proteomes" id="UP000695007"/>
    </source>
</evidence>